<dbReference type="GO" id="GO:0005634">
    <property type="term" value="C:nucleus"/>
    <property type="evidence" value="ECO:0007669"/>
    <property type="project" value="TreeGrafter"/>
</dbReference>
<dbReference type="SUPFAM" id="SSF57667">
    <property type="entry name" value="beta-beta-alpha zinc fingers"/>
    <property type="match status" value="1"/>
</dbReference>
<dbReference type="PROSITE" id="PS50157">
    <property type="entry name" value="ZINC_FINGER_C2H2_2"/>
    <property type="match status" value="2"/>
</dbReference>
<dbReference type="OrthoDB" id="8117402at2759"/>
<evidence type="ECO:0000256" key="5">
    <source>
        <dbReference type="PROSITE-ProRule" id="PRU00042"/>
    </source>
</evidence>
<gene>
    <name evidence="7" type="ORF">LCOR_07655.1</name>
</gene>
<comment type="caution">
    <text evidence="7">The sequence shown here is derived from an EMBL/GenBank/DDBJ whole genome shotgun (WGS) entry which is preliminary data.</text>
</comment>
<reference evidence="7" key="1">
    <citation type="submission" date="2013-08" db="EMBL/GenBank/DDBJ databases">
        <title>Gene expansion shapes genome architecture in the human pathogen Lichtheimia corymbifera: an evolutionary genomics analysis in the ancient terrestrial Mucorales (Mucoromycotina).</title>
        <authorList>
            <person name="Schwartze V.U."/>
            <person name="Winter S."/>
            <person name="Shelest E."/>
            <person name="Marcet-Houben M."/>
            <person name="Horn F."/>
            <person name="Wehner S."/>
            <person name="Hoffmann K."/>
            <person name="Riege K."/>
            <person name="Sammeth M."/>
            <person name="Nowrousian M."/>
            <person name="Valiante V."/>
            <person name="Linde J."/>
            <person name="Jacobsen I.D."/>
            <person name="Marz M."/>
            <person name="Brakhage A.A."/>
            <person name="Gabaldon T."/>
            <person name="Bocker S."/>
            <person name="Voigt K."/>
        </authorList>
    </citation>
    <scope>NUCLEOTIDE SEQUENCE [LARGE SCALE GENOMIC DNA]</scope>
    <source>
        <strain evidence="7">FSU 9682</strain>
    </source>
</reference>
<proteinExistence type="predicted"/>
<evidence type="ECO:0000259" key="6">
    <source>
        <dbReference type="PROSITE" id="PS50157"/>
    </source>
</evidence>
<feature type="domain" description="C2H2-type" evidence="6">
    <location>
        <begin position="272"/>
        <end position="295"/>
    </location>
</feature>
<keyword evidence="8" id="KW-1185">Reference proteome</keyword>
<keyword evidence="2" id="KW-0677">Repeat</keyword>
<evidence type="ECO:0000256" key="4">
    <source>
        <dbReference type="ARBA" id="ARBA00022833"/>
    </source>
</evidence>
<evidence type="ECO:0000256" key="2">
    <source>
        <dbReference type="ARBA" id="ARBA00022737"/>
    </source>
</evidence>
<keyword evidence="1" id="KW-0479">Metal-binding</keyword>
<dbReference type="SMART" id="SM00355">
    <property type="entry name" value="ZnF_C2H2"/>
    <property type="match status" value="2"/>
</dbReference>
<dbReference type="GO" id="GO:0043565">
    <property type="term" value="F:sequence-specific DNA binding"/>
    <property type="evidence" value="ECO:0007669"/>
    <property type="project" value="TreeGrafter"/>
</dbReference>
<accession>A0A068S2N4</accession>
<dbReference type="STRING" id="1263082.A0A068S2N4"/>
<evidence type="ECO:0000313" key="7">
    <source>
        <dbReference type="EMBL" id="CDH56633.1"/>
    </source>
</evidence>
<sequence>MALPFDVLLDDILFADTTFGSPPLPSPPAIVPTNNNNAASFGSYCQQVPPQPPSSQQPWVDGSPLEYPSSAPIMIPEYPKTNAIAGHMEQYPMQQHYVEDSACVLSPVLSSSEGSCSSSCYDCHPSLSYFPSSSIVVQPPITAASESTSTPLCWQQQQLQDGPYNSDAPIPITIPTTGNDAKPSTTTTTCKSTTSATADFTATTATATSVCSDDWMILHEDVGDNKPTAAAASNNRRRPRLHHCPYCTHTSNRANNMKEHILTHDPHRPKNFPCPLCGKRFARKHDMKRHTKSPHHQHAYIR</sequence>
<dbReference type="PANTHER" id="PTHR24408">
    <property type="entry name" value="ZINC FINGER PROTEIN"/>
    <property type="match status" value="1"/>
</dbReference>
<evidence type="ECO:0000313" key="8">
    <source>
        <dbReference type="Proteomes" id="UP000027586"/>
    </source>
</evidence>
<keyword evidence="4" id="KW-0862">Zinc</keyword>
<dbReference type="Proteomes" id="UP000027586">
    <property type="component" value="Unassembled WGS sequence"/>
</dbReference>
<dbReference type="VEuPathDB" id="FungiDB:LCOR_07655.1"/>
<keyword evidence="3 5" id="KW-0863">Zinc-finger</keyword>
<evidence type="ECO:0000256" key="3">
    <source>
        <dbReference type="ARBA" id="ARBA00022771"/>
    </source>
</evidence>
<evidence type="ECO:0000256" key="1">
    <source>
        <dbReference type="ARBA" id="ARBA00022723"/>
    </source>
</evidence>
<protein>
    <recommendedName>
        <fullName evidence="6">C2H2-type domain-containing protein</fullName>
    </recommendedName>
</protein>
<dbReference type="Gene3D" id="3.30.160.60">
    <property type="entry name" value="Classic Zinc Finger"/>
    <property type="match status" value="1"/>
</dbReference>
<dbReference type="InterPro" id="IPR013087">
    <property type="entry name" value="Znf_C2H2_type"/>
</dbReference>
<dbReference type="GO" id="GO:0008270">
    <property type="term" value="F:zinc ion binding"/>
    <property type="evidence" value="ECO:0007669"/>
    <property type="project" value="UniProtKB-KW"/>
</dbReference>
<feature type="domain" description="C2H2-type" evidence="6">
    <location>
        <begin position="242"/>
        <end position="269"/>
    </location>
</feature>
<dbReference type="AlphaFoldDB" id="A0A068S2N4"/>
<dbReference type="GO" id="GO:0000981">
    <property type="term" value="F:DNA-binding transcription factor activity, RNA polymerase II-specific"/>
    <property type="evidence" value="ECO:0007669"/>
    <property type="project" value="TreeGrafter"/>
</dbReference>
<name>A0A068S2N4_9FUNG</name>
<dbReference type="PANTHER" id="PTHR24408:SF58">
    <property type="entry name" value="TRANSCRIPTION FACTOR (TFIIIA), PUTATIVE (AFU_ORTHOLOGUE AFUA_1G05150)-RELATED"/>
    <property type="match status" value="1"/>
</dbReference>
<dbReference type="EMBL" id="CBTN010000039">
    <property type="protein sequence ID" value="CDH56633.1"/>
    <property type="molecule type" value="Genomic_DNA"/>
</dbReference>
<organism evidence="7 8">
    <name type="scientific">Lichtheimia corymbifera JMRC:FSU:9682</name>
    <dbReference type="NCBI Taxonomy" id="1263082"/>
    <lineage>
        <taxon>Eukaryota</taxon>
        <taxon>Fungi</taxon>
        <taxon>Fungi incertae sedis</taxon>
        <taxon>Mucoromycota</taxon>
        <taxon>Mucoromycotina</taxon>
        <taxon>Mucoromycetes</taxon>
        <taxon>Mucorales</taxon>
        <taxon>Lichtheimiaceae</taxon>
        <taxon>Lichtheimia</taxon>
    </lineage>
</organism>
<dbReference type="InterPro" id="IPR036236">
    <property type="entry name" value="Znf_C2H2_sf"/>
</dbReference>